<feature type="region of interest" description="Disordered" evidence="4">
    <location>
        <begin position="1"/>
        <end position="37"/>
    </location>
</feature>
<dbReference type="CDD" id="cd06224">
    <property type="entry name" value="REM"/>
    <property type="match status" value="1"/>
</dbReference>
<dbReference type="Gene3D" id="1.20.870.10">
    <property type="entry name" value="Son of sevenless (SoS) protein Chain: S domain 1"/>
    <property type="match status" value="1"/>
</dbReference>
<dbReference type="InterPro" id="IPR000651">
    <property type="entry name" value="Ras-like_Gua-exchang_fac_N"/>
</dbReference>
<evidence type="ECO:0000256" key="4">
    <source>
        <dbReference type="SAM" id="MobiDB-lite"/>
    </source>
</evidence>
<evidence type="ECO:0000313" key="7">
    <source>
        <dbReference type="EMBL" id="TPX38480.1"/>
    </source>
</evidence>
<dbReference type="InterPro" id="IPR036964">
    <property type="entry name" value="RASGEF_cat_dom_sf"/>
</dbReference>
<dbReference type="OrthoDB" id="546434at2759"/>
<feature type="compositionally biased region" description="Polar residues" evidence="4">
    <location>
        <begin position="1183"/>
        <end position="1202"/>
    </location>
</feature>
<dbReference type="Pfam" id="PF00023">
    <property type="entry name" value="Ank"/>
    <property type="match status" value="1"/>
</dbReference>
<dbReference type="PROSITE" id="PS50297">
    <property type="entry name" value="ANK_REP_REGION"/>
    <property type="match status" value="2"/>
</dbReference>
<feature type="domain" description="N-terminal Ras-GEF" evidence="6">
    <location>
        <begin position="1034"/>
        <end position="1171"/>
    </location>
</feature>
<dbReference type="InterPro" id="IPR002110">
    <property type="entry name" value="Ankyrin_rpt"/>
</dbReference>
<name>A0A507CUX7_9FUNG</name>
<evidence type="ECO:0000256" key="2">
    <source>
        <dbReference type="PROSITE-ProRule" id="PRU00023"/>
    </source>
</evidence>
<organism evidence="8 9">
    <name type="scientific">Synchytrium endobioticum</name>
    <dbReference type="NCBI Taxonomy" id="286115"/>
    <lineage>
        <taxon>Eukaryota</taxon>
        <taxon>Fungi</taxon>
        <taxon>Fungi incertae sedis</taxon>
        <taxon>Chytridiomycota</taxon>
        <taxon>Chytridiomycota incertae sedis</taxon>
        <taxon>Chytridiomycetes</taxon>
        <taxon>Synchytriales</taxon>
        <taxon>Synchytriaceae</taxon>
        <taxon>Synchytrium</taxon>
    </lineage>
</organism>
<dbReference type="STRING" id="286115.A0A507CUX7"/>
<evidence type="ECO:0000256" key="1">
    <source>
        <dbReference type="ARBA" id="ARBA00022658"/>
    </source>
</evidence>
<comment type="caution">
    <text evidence="8">The sequence shown here is derived from an EMBL/GenBank/DDBJ whole genome shotgun (WGS) entry which is preliminary data.</text>
</comment>
<evidence type="ECO:0000313" key="9">
    <source>
        <dbReference type="Proteomes" id="UP000317494"/>
    </source>
</evidence>
<evidence type="ECO:0000259" key="5">
    <source>
        <dbReference type="PROSITE" id="PS50009"/>
    </source>
</evidence>
<dbReference type="SMART" id="SM00229">
    <property type="entry name" value="RasGEFN"/>
    <property type="match status" value="1"/>
</dbReference>
<dbReference type="VEuPathDB" id="FungiDB:SeMB42_g04911"/>
<dbReference type="PROSITE" id="PS50212">
    <property type="entry name" value="RASGEF_NTER"/>
    <property type="match status" value="1"/>
</dbReference>
<dbReference type="GO" id="GO:0007265">
    <property type="term" value="P:Ras protein signal transduction"/>
    <property type="evidence" value="ECO:0007669"/>
    <property type="project" value="TreeGrafter"/>
</dbReference>
<accession>A0A507CUX7</accession>
<dbReference type="PANTHER" id="PTHR23113">
    <property type="entry name" value="GUANINE NUCLEOTIDE EXCHANGE FACTOR"/>
    <property type="match status" value="1"/>
</dbReference>
<evidence type="ECO:0000256" key="3">
    <source>
        <dbReference type="PROSITE-ProRule" id="PRU00168"/>
    </source>
</evidence>
<dbReference type="Gene3D" id="1.25.40.20">
    <property type="entry name" value="Ankyrin repeat-containing domain"/>
    <property type="match status" value="2"/>
</dbReference>
<dbReference type="InterPro" id="IPR019804">
    <property type="entry name" value="Ras_G-nucl-exch_fac_CS"/>
</dbReference>
<dbReference type="GO" id="GO:0005085">
    <property type="term" value="F:guanyl-nucleotide exchange factor activity"/>
    <property type="evidence" value="ECO:0007669"/>
    <property type="project" value="UniProtKB-KW"/>
</dbReference>
<dbReference type="SMART" id="SM00147">
    <property type="entry name" value="RasGEF"/>
    <property type="match status" value="1"/>
</dbReference>
<protein>
    <recommendedName>
        <fullName evidence="11">Ras-GEF domain-containing protein</fullName>
    </recommendedName>
</protein>
<evidence type="ECO:0000313" key="10">
    <source>
        <dbReference type="Proteomes" id="UP000320475"/>
    </source>
</evidence>
<dbReference type="Pfam" id="PF12796">
    <property type="entry name" value="Ank_2"/>
    <property type="match status" value="2"/>
</dbReference>
<dbReference type="PROSITE" id="PS50088">
    <property type="entry name" value="ANK_REPEAT"/>
    <property type="match status" value="3"/>
</dbReference>
<feature type="compositionally biased region" description="Low complexity" evidence="4">
    <location>
        <begin position="188"/>
        <end position="236"/>
    </location>
</feature>
<proteinExistence type="predicted"/>
<sequence>MSAKIVTRWASKRRRKSDGSPESPTSDKPNPFINHGLSPQMDSLANEMLLSGGFLRPIEEGGDQRRRLLDLCHSGDWHLVRYYIDYNERQMREAISIPLDDAGNTPLHIAVSMFDHSLVCLLLLKGADANVPNRADITPTILACRLGHTKILTTLRKHGGIASVMERKMAQSRATNNVIALAAGPADSSTPNTSTKTGSTSSSANGSTTARRTSNPKSNSTPNSTPPISTTTLSRPAQPPVKTPGTAVASIPTANPSSSSPPVFHHSDYINELRILVRSFPRNYFTPENAAWLGGEFPVFDAPTLAAVLNFKDSNGWTPLMKASYKGHLELVRSLITRGADVKEFDKLGCTALVWACLGCHEDVVDALINEGDAAVNAYLESAKFKVHPPPTPLVAACFAGSLNIVRQLVEAGAKIDTRVGPGRGKSALMVACWMKRMDIIKYLVAHQAAAECPSKNTEEWIRRGMAIVKNISQRGTFTAASGPSLKGAPQLPKNLPALSQDEVDLTKKIADALDHANEGTPRIASPQSLTLPIVAGVNVVKRRRAKNDPGLELFIAYNPDVLSDLLDRLPDRGTELDFQFFLVIQCVVELVLAASRNQKAEYVTITAKINHLASEIVRAIESFDSTVALANCNSTGSNAPRLSTAVKPTSPTAGTPNKTTFSDLTTISFGSSPLRSRLRLLSAALNGDLPRALLVATKVACGVWPPAEAVQDMSMAAGNIARVCRELVDVANTTGFWPLLEKELVLRVVSDHLPKSSGGNKSYDTSTSDVVGGVPLTYDQYKRVNDIRELEEQSKQYELATQEMPAESVTKKPGEKFLHDLEFVLLRQFVAAFGELKKLHELHLKQEYMAVTSLINARADTIVEEIRNFELISDLQDSIMLEPEDMQWLQETGVATLLGITALPTPIQPFIVQLMNDVKITAMTIMLRGNLAAGIWPTPTASQEMLAAAIPCVLAVRALVNLTKVSISKSIQQMDEERKKKEEWNRTWQQNERTKKMFKILDSQEAGPHTDLEDLTDDETTLLADNLEGLLIEGYQVRGGRLPKLLEQITTHRKTAIQIKDPELMAALLMTHHSFTTSIELLDALIKRYDIGPPYGLNKQNFDIYIHKKVVPIRFRVYNVLRFWIESYPEDFIENEVLVRRMNNWIEKRLKVDFDSLAMALLRALNLKLTAASQGNLDHATSPISTNTVTTSSLGPSSASFNGPKPILPRNVTGNDLGLALLADPKFFFDIDPLEIARQLVLMTYSDFKNVRPVECLDQIWGDKRRKELAKLRRPGSTIPAATKQTFGGIGKLIQHTNRLSMWVAHHVLNCDSIKSRVAALKYFCQLALHCRELKDFNGITGIVAGLSMAPVLRLKRTWQAFEDKHLKIREAFTELADLVSPKGQYTNYRKVLATLSPPAIPFLGVCLTDMTFIELGNPDYLPESSFINFDKRRKIFQVMKDIQKFQSTPFELAAVPGIQKWLEAVGAGGSGLDTVGVARLSNEDELYQISLAVEPREDAGNGDDDDDM</sequence>
<dbReference type="SUPFAM" id="SSF48366">
    <property type="entry name" value="Ras GEF"/>
    <property type="match status" value="1"/>
</dbReference>
<dbReference type="Proteomes" id="UP000317494">
    <property type="component" value="Unassembled WGS sequence"/>
</dbReference>
<dbReference type="InterPro" id="IPR008937">
    <property type="entry name" value="Ras-like_GEF"/>
</dbReference>
<feature type="region of interest" description="Disordered" evidence="4">
    <location>
        <begin position="1181"/>
        <end position="1207"/>
    </location>
</feature>
<dbReference type="GO" id="GO:0005886">
    <property type="term" value="C:plasma membrane"/>
    <property type="evidence" value="ECO:0007669"/>
    <property type="project" value="TreeGrafter"/>
</dbReference>
<dbReference type="CDD" id="cd00155">
    <property type="entry name" value="RasGEF"/>
    <property type="match status" value="1"/>
</dbReference>
<feature type="repeat" description="ANK" evidence="2">
    <location>
        <begin position="392"/>
        <end position="421"/>
    </location>
</feature>
<feature type="repeat" description="ANK" evidence="2">
    <location>
        <begin position="102"/>
        <end position="134"/>
    </location>
</feature>
<dbReference type="PROSITE" id="PS00720">
    <property type="entry name" value="RASGEF"/>
    <property type="match status" value="1"/>
</dbReference>
<gene>
    <name evidence="7" type="ORF">SeLEV6574_g07769</name>
    <name evidence="8" type="ORF">SeMB42_g04911</name>
</gene>
<dbReference type="SUPFAM" id="SSF48403">
    <property type="entry name" value="Ankyrin repeat"/>
    <property type="match status" value="1"/>
</dbReference>
<feature type="repeat" description="ANK" evidence="2">
    <location>
        <begin position="315"/>
        <end position="347"/>
    </location>
</feature>
<dbReference type="Gene3D" id="1.10.840.10">
    <property type="entry name" value="Ras guanine-nucleotide exchange factors catalytic domain"/>
    <property type="match status" value="1"/>
</dbReference>
<dbReference type="EMBL" id="QEAN01000214">
    <property type="protein sequence ID" value="TPX42973.1"/>
    <property type="molecule type" value="Genomic_DNA"/>
</dbReference>
<dbReference type="InterPro" id="IPR036770">
    <property type="entry name" value="Ankyrin_rpt-contain_sf"/>
</dbReference>
<dbReference type="EMBL" id="QEAM01000609">
    <property type="protein sequence ID" value="TPX38480.1"/>
    <property type="molecule type" value="Genomic_DNA"/>
</dbReference>
<evidence type="ECO:0000259" key="6">
    <source>
        <dbReference type="PROSITE" id="PS50212"/>
    </source>
</evidence>
<keyword evidence="1 3" id="KW-0344">Guanine-nucleotide releasing factor</keyword>
<keyword evidence="2" id="KW-0040">ANK repeat</keyword>
<dbReference type="SMART" id="SM00248">
    <property type="entry name" value="ANK"/>
    <property type="match status" value="6"/>
</dbReference>
<dbReference type="Pfam" id="PF00618">
    <property type="entry name" value="RasGEF_N"/>
    <property type="match status" value="1"/>
</dbReference>
<dbReference type="Pfam" id="PF00617">
    <property type="entry name" value="RasGEF"/>
    <property type="match status" value="1"/>
</dbReference>
<evidence type="ECO:0000313" key="8">
    <source>
        <dbReference type="EMBL" id="TPX42973.1"/>
    </source>
</evidence>
<feature type="domain" description="Ras-GEF" evidence="5">
    <location>
        <begin position="1233"/>
        <end position="1498"/>
    </location>
</feature>
<reference evidence="9 10" key="1">
    <citation type="journal article" date="2019" name="Sci. Rep.">
        <title>Comparative genomics of chytrid fungi reveal insights into the obligate biotrophic and pathogenic lifestyle of Synchytrium endobioticum.</title>
        <authorList>
            <person name="van de Vossenberg B.T.L.H."/>
            <person name="Warris S."/>
            <person name="Nguyen H.D.T."/>
            <person name="van Gent-Pelzer M.P.E."/>
            <person name="Joly D.L."/>
            <person name="van de Geest H.C."/>
            <person name="Bonants P.J.M."/>
            <person name="Smith D.S."/>
            <person name="Levesque C.A."/>
            <person name="van der Lee T.A.J."/>
        </authorList>
    </citation>
    <scope>NUCLEOTIDE SEQUENCE [LARGE SCALE GENOMIC DNA]</scope>
    <source>
        <strain evidence="7 10">LEV6574</strain>
        <strain evidence="8 9">MB42</strain>
    </source>
</reference>
<dbReference type="PANTHER" id="PTHR23113:SF368">
    <property type="entry name" value="CELL DIVISION CONTROL PROTEIN 25"/>
    <property type="match status" value="1"/>
</dbReference>
<evidence type="ECO:0008006" key="11">
    <source>
        <dbReference type="Google" id="ProtNLM"/>
    </source>
</evidence>
<keyword evidence="9" id="KW-1185">Reference proteome</keyword>
<dbReference type="Proteomes" id="UP000320475">
    <property type="component" value="Unassembled WGS sequence"/>
</dbReference>
<feature type="region of interest" description="Disordered" evidence="4">
    <location>
        <begin position="182"/>
        <end position="262"/>
    </location>
</feature>
<dbReference type="PROSITE" id="PS50009">
    <property type="entry name" value="RASGEF_CAT"/>
    <property type="match status" value="1"/>
</dbReference>
<dbReference type="InterPro" id="IPR001895">
    <property type="entry name" value="RASGEF_cat_dom"/>
</dbReference>
<dbReference type="InterPro" id="IPR023578">
    <property type="entry name" value="Ras_GEF_dom_sf"/>
</dbReference>